<reference evidence="13 14" key="1">
    <citation type="submission" date="2017-11" db="EMBL/GenBank/DDBJ databases">
        <title>Genome-resolved metagenomics identifies genetic mobility, metabolic interactions, and unexpected diversity in perchlorate-reducing communities.</title>
        <authorList>
            <person name="Barnum T.P."/>
            <person name="Figueroa I.A."/>
            <person name="Carlstrom C.I."/>
            <person name="Lucas L.N."/>
            <person name="Engelbrektson A.L."/>
            <person name="Coates J.D."/>
        </authorList>
    </citation>
    <scope>NUCLEOTIDE SEQUENCE [LARGE SCALE GENOMIC DNA]</scope>
    <source>
        <strain evidence="13">BM706</strain>
    </source>
</reference>
<keyword evidence="4" id="KW-0547">Nucleotide-binding</keyword>
<dbReference type="GO" id="GO:0004713">
    <property type="term" value="F:protein tyrosine kinase activity"/>
    <property type="evidence" value="ECO:0007669"/>
    <property type="project" value="TreeGrafter"/>
</dbReference>
<dbReference type="PANTHER" id="PTHR32309:SF13">
    <property type="entry name" value="FERRIC ENTEROBACTIN TRANSPORT PROTEIN FEPE"/>
    <property type="match status" value="1"/>
</dbReference>
<dbReference type="InterPro" id="IPR050445">
    <property type="entry name" value="Bact_polysacc_biosynth/exp"/>
</dbReference>
<comment type="similarity">
    <text evidence="1">Belongs to the CpsD/CapB family.</text>
</comment>
<keyword evidence="10" id="KW-0812">Transmembrane</keyword>
<dbReference type="Pfam" id="PF13807">
    <property type="entry name" value="GNVR"/>
    <property type="match status" value="1"/>
</dbReference>
<dbReference type="InterPro" id="IPR027417">
    <property type="entry name" value="P-loop_NTPase"/>
</dbReference>
<keyword evidence="5" id="KW-0418">Kinase</keyword>
<keyword evidence="9" id="KW-0175">Coiled coil</keyword>
<feature type="domain" description="AAA" evidence="11">
    <location>
        <begin position="574"/>
        <end position="721"/>
    </location>
</feature>
<keyword evidence="6" id="KW-0067">ATP-binding</keyword>
<proteinExistence type="inferred from homology"/>
<dbReference type="InterPro" id="IPR032807">
    <property type="entry name" value="GNVR"/>
</dbReference>
<evidence type="ECO:0000313" key="13">
    <source>
        <dbReference type="EMBL" id="PLX16144.1"/>
    </source>
</evidence>
<feature type="coiled-coil region" evidence="9">
    <location>
        <begin position="213"/>
        <end position="284"/>
    </location>
</feature>
<evidence type="ECO:0000256" key="6">
    <source>
        <dbReference type="ARBA" id="ARBA00022840"/>
    </source>
</evidence>
<keyword evidence="3" id="KW-0808">Transferase</keyword>
<evidence type="ECO:0000256" key="3">
    <source>
        <dbReference type="ARBA" id="ARBA00022679"/>
    </source>
</evidence>
<dbReference type="AlphaFoldDB" id="A0A2N5ZC18"/>
<dbReference type="SUPFAM" id="SSF52540">
    <property type="entry name" value="P-loop containing nucleoside triphosphate hydrolases"/>
    <property type="match status" value="1"/>
</dbReference>
<feature type="transmembrane region" description="Helical" evidence="10">
    <location>
        <begin position="466"/>
        <end position="486"/>
    </location>
</feature>
<evidence type="ECO:0000259" key="12">
    <source>
        <dbReference type="Pfam" id="PF13807"/>
    </source>
</evidence>
<dbReference type="EC" id="2.7.10.2" evidence="2"/>
<evidence type="ECO:0000256" key="2">
    <source>
        <dbReference type="ARBA" id="ARBA00011903"/>
    </source>
</evidence>
<name>A0A2N5ZC18_MUIH1</name>
<protein>
    <recommendedName>
        <fullName evidence="2">non-specific protein-tyrosine kinase</fullName>
        <ecNumber evidence="2">2.7.10.2</ecNumber>
    </recommendedName>
</protein>
<organism evidence="13 14">
    <name type="scientific">Muiribacterium halophilum</name>
    <dbReference type="NCBI Taxonomy" id="2053465"/>
    <lineage>
        <taxon>Bacteria</taxon>
        <taxon>Candidatus Muiribacteriota</taxon>
        <taxon>Candidatus Muiribacteriia</taxon>
        <taxon>Candidatus Muiribacteriales</taxon>
        <taxon>Candidatus Muiribacteriaceae</taxon>
        <taxon>Candidatus Muiribacterium</taxon>
    </lineage>
</organism>
<keyword evidence="10" id="KW-0472">Membrane</keyword>
<dbReference type="EMBL" id="PKTG01000122">
    <property type="protein sequence ID" value="PLX16144.1"/>
    <property type="molecule type" value="Genomic_DNA"/>
</dbReference>
<feature type="transmembrane region" description="Helical" evidence="10">
    <location>
        <begin position="20"/>
        <end position="40"/>
    </location>
</feature>
<sequence>MDNNRDFSLHDYLHTITKRLPIITEATVLIVFFVMLFSYYQTPVFETKGRVMVQKDDFTVSESSTVYKYNESITNYIELVKSSIIKQQVVSRLNRFFVKSIELKDSSEFEELFQRELPKNYDYIHSINNGDTAKREMFFKDEFRKIKNQVTPDSLKTLSFYELDVFPVISTEILEVVVRFHNPVINSYISHMLFEIFADSIQKTKSEEYDKKIVFLKEQMTETLDMIKKYENNLKTINQEGNAYNVSDEMQKLEDELRKLKSERDQAKRELDSAKASKEKLNKKLKDSDFSKDFTLNNSEAYGNYYIDDMRIKLTDLQLQLTSSKLIYGDSHPKVVELQTRLDLLKTKLEKEYYSKKKENPEDNPFYRQLLGKLVDNTVDITLKEAEVKSYNTLIKEKENQYKKLPEILQDYNLVQRDLQLAEKTYNTFLENLNDIKIKKASVKTKIKILDRAPIPGRPLKPNMKFNFILAMLAGILTGITLAFLIEHLDRSIKSTEEAENLFKLPLLARIPGIRKSEVSDIEPSLDPMLLTYFEPKNIASEQFKMLMINTKFGFSGITARNSVIMVNSAEPSEGKSLVLSNLAITYSLAGYKTVIVDADFHKPSQHKFFNTDNFKGLTDIMLDNTQEDLIKATPVDNLYLITSGATPPSPAMFFESEQFETLISDLREKFDIVLIDTAPASNISDSLLIVPKVDNILFVISLRQSSRKIINKSLNDIKNIFQGPLGIVCNKVTLKNISGYYYNY</sequence>
<keyword evidence="10" id="KW-1133">Transmembrane helix</keyword>
<evidence type="ECO:0000256" key="5">
    <source>
        <dbReference type="ARBA" id="ARBA00022777"/>
    </source>
</evidence>
<evidence type="ECO:0000256" key="7">
    <source>
        <dbReference type="ARBA" id="ARBA00023137"/>
    </source>
</evidence>
<keyword evidence="7" id="KW-0829">Tyrosine-protein kinase</keyword>
<gene>
    <name evidence="13" type="ORF">C0601_11000</name>
</gene>
<dbReference type="InterPro" id="IPR005702">
    <property type="entry name" value="Wzc-like_C"/>
</dbReference>
<evidence type="ECO:0000256" key="4">
    <source>
        <dbReference type="ARBA" id="ARBA00022741"/>
    </source>
</evidence>
<evidence type="ECO:0000256" key="10">
    <source>
        <dbReference type="SAM" id="Phobius"/>
    </source>
</evidence>
<comment type="caution">
    <text evidence="13">The sequence shown here is derived from an EMBL/GenBank/DDBJ whole genome shotgun (WGS) entry which is preliminary data.</text>
</comment>
<evidence type="ECO:0000256" key="8">
    <source>
        <dbReference type="ARBA" id="ARBA00051245"/>
    </source>
</evidence>
<dbReference type="Proteomes" id="UP000234857">
    <property type="component" value="Unassembled WGS sequence"/>
</dbReference>
<evidence type="ECO:0000259" key="11">
    <source>
        <dbReference type="Pfam" id="PF13614"/>
    </source>
</evidence>
<dbReference type="Gene3D" id="3.40.50.300">
    <property type="entry name" value="P-loop containing nucleotide triphosphate hydrolases"/>
    <property type="match status" value="1"/>
</dbReference>
<evidence type="ECO:0000313" key="14">
    <source>
        <dbReference type="Proteomes" id="UP000234857"/>
    </source>
</evidence>
<dbReference type="GO" id="GO:0005524">
    <property type="term" value="F:ATP binding"/>
    <property type="evidence" value="ECO:0007669"/>
    <property type="project" value="UniProtKB-KW"/>
</dbReference>
<dbReference type="Pfam" id="PF13614">
    <property type="entry name" value="AAA_31"/>
    <property type="match status" value="1"/>
</dbReference>
<dbReference type="PANTHER" id="PTHR32309">
    <property type="entry name" value="TYROSINE-PROTEIN KINASE"/>
    <property type="match status" value="1"/>
</dbReference>
<dbReference type="NCBIfam" id="TIGR01007">
    <property type="entry name" value="eps_fam"/>
    <property type="match status" value="1"/>
</dbReference>
<evidence type="ECO:0000256" key="9">
    <source>
        <dbReference type="SAM" id="Coils"/>
    </source>
</evidence>
<evidence type="ECO:0000256" key="1">
    <source>
        <dbReference type="ARBA" id="ARBA00007316"/>
    </source>
</evidence>
<accession>A0A2N5ZC18</accession>
<comment type="catalytic activity">
    <reaction evidence="8">
        <text>L-tyrosyl-[protein] + ATP = O-phospho-L-tyrosyl-[protein] + ADP + H(+)</text>
        <dbReference type="Rhea" id="RHEA:10596"/>
        <dbReference type="Rhea" id="RHEA-COMP:10136"/>
        <dbReference type="Rhea" id="RHEA-COMP:20101"/>
        <dbReference type="ChEBI" id="CHEBI:15378"/>
        <dbReference type="ChEBI" id="CHEBI:30616"/>
        <dbReference type="ChEBI" id="CHEBI:46858"/>
        <dbReference type="ChEBI" id="CHEBI:61978"/>
        <dbReference type="ChEBI" id="CHEBI:456216"/>
        <dbReference type="EC" id="2.7.10.2"/>
    </reaction>
</comment>
<dbReference type="CDD" id="cd05387">
    <property type="entry name" value="BY-kinase"/>
    <property type="match status" value="1"/>
</dbReference>
<dbReference type="GO" id="GO:0005886">
    <property type="term" value="C:plasma membrane"/>
    <property type="evidence" value="ECO:0007669"/>
    <property type="project" value="TreeGrafter"/>
</dbReference>
<feature type="domain" description="Tyrosine-protein kinase G-rich" evidence="12">
    <location>
        <begin position="415"/>
        <end position="485"/>
    </location>
</feature>
<dbReference type="InterPro" id="IPR025669">
    <property type="entry name" value="AAA_dom"/>
</dbReference>